<sequence>MFFYTTATGKTITPET</sequence>
<proteinExistence type="predicted"/>
<dbReference type="AlphaFoldDB" id="A0A0A9BEK3"/>
<reference evidence="1" key="1">
    <citation type="submission" date="2014-09" db="EMBL/GenBank/DDBJ databases">
        <authorList>
            <person name="Magalhaes I.L.F."/>
            <person name="Oliveira U."/>
            <person name="Santos F.R."/>
            <person name="Vidigal T.H.D.A."/>
            <person name="Brescovit A.D."/>
            <person name="Santos A.J."/>
        </authorList>
    </citation>
    <scope>NUCLEOTIDE SEQUENCE</scope>
    <source>
        <tissue evidence="1">Shoot tissue taken approximately 20 cm above the soil surface</tissue>
    </source>
</reference>
<dbReference type="EMBL" id="GBRH01240168">
    <property type="protein sequence ID" value="JAD57727.1"/>
    <property type="molecule type" value="Transcribed_RNA"/>
</dbReference>
<accession>A0A0A9BEK3</accession>
<organism evidence="1">
    <name type="scientific">Arundo donax</name>
    <name type="common">Giant reed</name>
    <name type="synonym">Donax arundinaceus</name>
    <dbReference type="NCBI Taxonomy" id="35708"/>
    <lineage>
        <taxon>Eukaryota</taxon>
        <taxon>Viridiplantae</taxon>
        <taxon>Streptophyta</taxon>
        <taxon>Embryophyta</taxon>
        <taxon>Tracheophyta</taxon>
        <taxon>Spermatophyta</taxon>
        <taxon>Magnoliopsida</taxon>
        <taxon>Liliopsida</taxon>
        <taxon>Poales</taxon>
        <taxon>Poaceae</taxon>
        <taxon>PACMAD clade</taxon>
        <taxon>Arundinoideae</taxon>
        <taxon>Arundineae</taxon>
        <taxon>Arundo</taxon>
    </lineage>
</organism>
<reference evidence="1" key="2">
    <citation type="journal article" date="2015" name="Data Brief">
        <title>Shoot transcriptome of the giant reed, Arundo donax.</title>
        <authorList>
            <person name="Barrero R.A."/>
            <person name="Guerrero F.D."/>
            <person name="Moolhuijzen P."/>
            <person name="Goolsby J.A."/>
            <person name="Tidwell J."/>
            <person name="Bellgard S.E."/>
            <person name="Bellgard M.I."/>
        </authorList>
    </citation>
    <scope>NUCLEOTIDE SEQUENCE</scope>
    <source>
        <tissue evidence="1">Shoot tissue taken approximately 20 cm above the soil surface</tissue>
    </source>
</reference>
<evidence type="ECO:0000313" key="1">
    <source>
        <dbReference type="EMBL" id="JAD57727.1"/>
    </source>
</evidence>
<name>A0A0A9BEK3_ARUDO</name>
<protein>
    <submittedName>
        <fullName evidence="1">Uncharacterized protein</fullName>
    </submittedName>
</protein>